<dbReference type="InterPro" id="IPR017495">
    <property type="entry name" value="PuhC"/>
</dbReference>
<proteinExistence type="predicted"/>
<keyword evidence="1" id="KW-1133">Transmembrane helix</keyword>
<dbReference type="AlphaFoldDB" id="A0A841L6Q5"/>
<reference evidence="2 3" key="1">
    <citation type="submission" date="2020-08" db="EMBL/GenBank/DDBJ databases">
        <title>Genomic Encyclopedia of Type Strains, Phase IV (KMG-IV): sequencing the most valuable type-strain genomes for metagenomic binning, comparative biology and taxonomic classification.</title>
        <authorList>
            <person name="Goeker M."/>
        </authorList>
    </citation>
    <scope>NUCLEOTIDE SEQUENCE [LARGE SCALE GENOMIC DNA]</scope>
    <source>
        <strain evidence="2 3">DSM 102189</strain>
    </source>
</reference>
<keyword evidence="3" id="KW-1185">Reference proteome</keyword>
<evidence type="ECO:0000313" key="3">
    <source>
        <dbReference type="Proteomes" id="UP000538147"/>
    </source>
</evidence>
<dbReference type="NCBIfam" id="TIGR03054">
    <property type="entry name" value="photo_alph_chp1"/>
    <property type="match status" value="1"/>
</dbReference>
<keyword evidence="1" id="KW-0812">Transmembrane</keyword>
<sequence length="182" mass="19189">MSDFHNEKFPVGALYAAAGLIGISLIAVFSVRGGLIEGRPTAPEVRTANNVAVVTEREFRFSDREDGALVIADAATDAPVVILEPGSNTGFIRGVMRGLMRERVLREADRASPVRVTEWADGALTLTDLGTGRIIELGSFGPDNRRAFAAILAGEQPPIPNNLPNLRASLPATAAASEKGPA</sequence>
<organism evidence="2 3">
    <name type="scientific">Polymorphobacter multimanifer</name>
    <dbReference type="NCBI Taxonomy" id="1070431"/>
    <lineage>
        <taxon>Bacteria</taxon>
        <taxon>Pseudomonadati</taxon>
        <taxon>Pseudomonadota</taxon>
        <taxon>Alphaproteobacteria</taxon>
        <taxon>Sphingomonadales</taxon>
        <taxon>Sphingosinicellaceae</taxon>
        <taxon>Polymorphobacter</taxon>
    </lineage>
</organism>
<dbReference type="RefSeq" id="WP_184197474.1">
    <property type="nucleotide sequence ID" value="NZ_JACIIV010000009.1"/>
</dbReference>
<name>A0A841L6Q5_9SPHN</name>
<comment type="caution">
    <text evidence="2">The sequence shown here is derived from an EMBL/GenBank/DDBJ whole genome shotgun (WGS) entry which is preliminary data.</text>
</comment>
<gene>
    <name evidence="2" type="ORF">FHS79_001407</name>
</gene>
<keyword evidence="1" id="KW-0472">Membrane</keyword>
<feature type="transmembrane region" description="Helical" evidence="1">
    <location>
        <begin position="12"/>
        <end position="31"/>
    </location>
</feature>
<dbReference type="EMBL" id="JACIIV010000009">
    <property type="protein sequence ID" value="MBB6227241.1"/>
    <property type="molecule type" value="Genomic_DNA"/>
</dbReference>
<protein>
    <submittedName>
        <fullName evidence="2">Putative photosynthetic complex assembly protein</fullName>
    </submittedName>
</protein>
<evidence type="ECO:0000313" key="2">
    <source>
        <dbReference type="EMBL" id="MBB6227241.1"/>
    </source>
</evidence>
<evidence type="ECO:0000256" key="1">
    <source>
        <dbReference type="SAM" id="Phobius"/>
    </source>
</evidence>
<accession>A0A841L6Q5</accession>
<dbReference type="Proteomes" id="UP000538147">
    <property type="component" value="Unassembled WGS sequence"/>
</dbReference>